<evidence type="ECO:0000256" key="2">
    <source>
        <dbReference type="ARBA" id="ARBA00022801"/>
    </source>
</evidence>
<feature type="site" description="Important for substrate specificity" evidence="4">
    <location>
        <position position="19"/>
    </location>
</feature>
<dbReference type="SUPFAM" id="SSF52972">
    <property type="entry name" value="ITPase-like"/>
    <property type="match status" value="1"/>
</dbReference>
<comment type="caution">
    <text evidence="5">The sequence shown here is derived from an EMBL/GenBank/DDBJ whole genome shotgun (WGS) entry which is preliminary data.</text>
</comment>
<dbReference type="GO" id="GO:0036221">
    <property type="term" value="F:UTP diphosphatase activity"/>
    <property type="evidence" value="ECO:0007669"/>
    <property type="project" value="RHEA"/>
</dbReference>
<gene>
    <name evidence="5" type="ORF">JCM21142_3872</name>
</gene>
<dbReference type="eggNOG" id="COG0424">
    <property type="taxonomic scope" value="Bacteria"/>
</dbReference>
<evidence type="ECO:0000313" key="6">
    <source>
        <dbReference type="Proteomes" id="UP000019402"/>
    </source>
</evidence>
<dbReference type="CDD" id="cd00555">
    <property type="entry name" value="Maf"/>
    <property type="match status" value="1"/>
</dbReference>
<dbReference type="GO" id="GO:0009117">
    <property type="term" value="P:nucleotide metabolic process"/>
    <property type="evidence" value="ECO:0007669"/>
    <property type="project" value="UniProtKB-KW"/>
</dbReference>
<dbReference type="OrthoDB" id="9807767at2"/>
<dbReference type="Proteomes" id="UP000019402">
    <property type="component" value="Unassembled WGS sequence"/>
</dbReference>
<organism evidence="5 6">
    <name type="scientific">Saccharicrinis fermentans DSM 9555 = JCM 21142</name>
    <dbReference type="NCBI Taxonomy" id="869213"/>
    <lineage>
        <taxon>Bacteria</taxon>
        <taxon>Pseudomonadati</taxon>
        <taxon>Bacteroidota</taxon>
        <taxon>Bacteroidia</taxon>
        <taxon>Marinilabiliales</taxon>
        <taxon>Marinilabiliaceae</taxon>
        <taxon>Saccharicrinis</taxon>
    </lineage>
</organism>
<reference evidence="5 6" key="1">
    <citation type="journal article" date="2014" name="Genome Announc.">
        <title>Draft Genome Sequence of Cytophaga fermentans JCM 21142T, a Facultative Anaerobe Isolated from Marine Mud.</title>
        <authorList>
            <person name="Starns D."/>
            <person name="Oshima K."/>
            <person name="Suda W."/>
            <person name="Iino T."/>
            <person name="Yuki M."/>
            <person name="Inoue J."/>
            <person name="Kitamura K."/>
            <person name="Iida T."/>
            <person name="Darby A."/>
            <person name="Hattori M."/>
            <person name="Ohkuma M."/>
        </authorList>
    </citation>
    <scope>NUCLEOTIDE SEQUENCE [LARGE SCALE GENOMIC DNA]</scope>
    <source>
        <strain evidence="5 6">JCM 21142</strain>
    </source>
</reference>
<comment type="function">
    <text evidence="4">Nucleoside triphosphate pyrophosphatase that hydrolyzes dTTP and UTP. May have a dual role in cell division arrest and in preventing the incorporation of modified nucleotides into cellular nucleic acids.</text>
</comment>
<dbReference type="HAMAP" id="MF_00528">
    <property type="entry name" value="Maf"/>
    <property type="match status" value="1"/>
</dbReference>
<dbReference type="AlphaFoldDB" id="W7Y3T4"/>
<dbReference type="RefSeq" id="WP_027470694.1">
    <property type="nucleotide sequence ID" value="NZ_BAMD01000007.1"/>
</dbReference>
<accession>W7Y3T4</accession>
<proteinExistence type="inferred from homology"/>
<dbReference type="NCBIfam" id="TIGR00172">
    <property type="entry name" value="maf"/>
    <property type="match status" value="1"/>
</dbReference>
<keyword evidence="3 4" id="KW-0546">Nucleotide metabolism</keyword>
<comment type="caution">
    <text evidence="4">Lacks conserved residue(s) required for the propagation of feature annotation.</text>
</comment>
<keyword evidence="2 4" id="KW-0378">Hydrolase</keyword>
<evidence type="ECO:0000256" key="1">
    <source>
        <dbReference type="ARBA" id="ARBA00001968"/>
    </source>
</evidence>
<protein>
    <recommendedName>
        <fullName evidence="4">dTTP/UTP pyrophosphatase</fullName>
        <shortName evidence="4">dTTPase/UTPase</shortName>
        <ecNumber evidence="4">3.6.1.9</ecNumber>
    </recommendedName>
    <alternativeName>
        <fullName evidence="4">Nucleoside triphosphate pyrophosphatase</fullName>
    </alternativeName>
    <alternativeName>
        <fullName evidence="4">Nucleotide pyrophosphatase</fullName>
        <shortName evidence="4">Nucleotide PPase</shortName>
    </alternativeName>
</protein>
<dbReference type="STRING" id="869213.GCA_000517085_00703"/>
<dbReference type="InterPro" id="IPR003697">
    <property type="entry name" value="Maf-like"/>
</dbReference>
<dbReference type="PANTHER" id="PTHR43213:SF5">
    <property type="entry name" value="BIFUNCTIONAL DTTP_UTP PYROPHOSPHATASE_METHYLTRANSFERASE PROTEIN-RELATED"/>
    <property type="match status" value="1"/>
</dbReference>
<dbReference type="EC" id="3.6.1.9" evidence="4"/>
<feature type="active site" description="Proton acceptor" evidence="4">
    <location>
        <position position="78"/>
    </location>
</feature>
<evidence type="ECO:0000313" key="5">
    <source>
        <dbReference type="EMBL" id="GAF02243.1"/>
    </source>
</evidence>
<feature type="site" description="Important for substrate specificity" evidence="4">
    <location>
        <position position="79"/>
    </location>
</feature>
<comment type="cofactor">
    <cofactor evidence="1 4">
        <name>a divalent metal cation</name>
        <dbReference type="ChEBI" id="CHEBI:60240"/>
    </cofactor>
</comment>
<evidence type="ECO:0000256" key="3">
    <source>
        <dbReference type="ARBA" id="ARBA00023080"/>
    </source>
</evidence>
<dbReference type="InterPro" id="IPR029001">
    <property type="entry name" value="ITPase-like_fam"/>
</dbReference>
<dbReference type="GO" id="GO:0005737">
    <property type="term" value="C:cytoplasm"/>
    <property type="evidence" value="ECO:0007669"/>
    <property type="project" value="UniProtKB-SubCell"/>
</dbReference>
<comment type="similarity">
    <text evidence="4">Belongs to the Maf family. YhdE subfamily.</text>
</comment>
<feature type="site" description="Important for substrate specificity" evidence="4">
    <location>
        <position position="161"/>
    </location>
</feature>
<evidence type="ECO:0000256" key="4">
    <source>
        <dbReference type="HAMAP-Rule" id="MF_00528"/>
    </source>
</evidence>
<comment type="catalytic activity">
    <reaction evidence="4">
        <text>UTP + H2O = UMP + diphosphate + H(+)</text>
        <dbReference type="Rhea" id="RHEA:29395"/>
        <dbReference type="ChEBI" id="CHEBI:15377"/>
        <dbReference type="ChEBI" id="CHEBI:15378"/>
        <dbReference type="ChEBI" id="CHEBI:33019"/>
        <dbReference type="ChEBI" id="CHEBI:46398"/>
        <dbReference type="ChEBI" id="CHEBI:57865"/>
        <dbReference type="EC" id="3.6.1.9"/>
    </reaction>
</comment>
<keyword evidence="4" id="KW-0963">Cytoplasm</keyword>
<dbReference type="GO" id="GO:0036218">
    <property type="term" value="F:dTTP diphosphatase activity"/>
    <property type="evidence" value="ECO:0007669"/>
    <property type="project" value="RHEA"/>
</dbReference>
<dbReference type="Pfam" id="PF02545">
    <property type="entry name" value="Maf"/>
    <property type="match status" value="1"/>
</dbReference>
<sequence>MLQNHLKKYQIILASKSPRRSQLLKELGIDFSIENKNIAEIYPPGLDNHEVALYLSQLKADPFKQEIQNTNKLVITSDTIVCLGQEILGKPTDRDLAIAMLQKLSDQVHEVITGVTLTSAHKTKSFTVATKVYFKALQQDEIVSYIDQYKPFDKAGGYGIQEWIGMIGIEKIEGSYFNVMGLPVQRLYTELYHF</sequence>
<keyword evidence="6" id="KW-1185">Reference proteome</keyword>
<name>W7Y3T4_9BACT</name>
<comment type="subcellular location">
    <subcellularLocation>
        <location evidence="4">Cytoplasm</location>
    </subcellularLocation>
</comment>
<dbReference type="PIRSF" id="PIRSF006305">
    <property type="entry name" value="Maf"/>
    <property type="match status" value="1"/>
</dbReference>
<dbReference type="PANTHER" id="PTHR43213">
    <property type="entry name" value="BIFUNCTIONAL DTTP/UTP PYROPHOSPHATASE/METHYLTRANSFERASE PROTEIN-RELATED"/>
    <property type="match status" value="1"/>
</dbReference>
<comment type="catalytic activity">
    <reaction evidence="4">
        <text>dTTP + H2O = dTMP + diphosphate + H(+)</text>
        <dbReference type="Rhea" id="RHEA:28534"/>
        <dbReference type="ChEBI" id="CHEBI:15377"/>
        <dbReference type="ChEBI" id="CHEBI:15378"/>
        <dbReference type="ChEBI" id="CHEBI:33019"/>
        <dbReference type="ChEBI" id="CHEBI:37568"/>
        <dbReference type="ChEBI" id="CHEBI:63528"/>
        <dbReference type="EC" id="3.6.1.9"/>
    </reaction>
</comment>
<dbReference type="EMBL" id="BAMD01000007">
    <property type="protein sequence ID" value="GAF02243.1"/>
    <property type="molecule type" value="Genomic_DNA"/>
</dbReference>
<dbReference type="Gene3D" id="3.90.950.10">
    <property type="match status" value="1"/>
</dbReference>